<keyword evidence="3" id="KW-0863">Zinc-finger</keyword>
<dbReference type="PANTHER" id="PTHR33936:SF24">
    <property type="entry name" value="C2H2-TYPE DOMAIN-CONTAINING PROTEIN"/>
    <property type="match status" value="1"/>
</dbReference>
<dbReference type="EMBL" id="WIXP02000015">
    <property type="protein sequence ID" value="KAF6199076.1"/>
    <property type="molecule type" value="Genomic_DNA"/>
</dbReference>
<protein>
    <submittedName>
        <fullName evidence="5">Uncharacterized protein</fullName>
    </submittedName>
</protein>
<sequence length="502" mass="57483">MAGDNKVSIGSNTDDPYECKECSKKFSYKKTLNRHIRNKHTMFGKPCICEYCKSRFNDKWAMSKHIESTHMKKHHVVICPICHYNDSKIMIDIHFAKVHNISLQEEFLTFPSHKEFDVWKMEIEKSTVARFVVNQKFKKKNGAERIIFNCHRSGFFKPRGKNKRRIKSQGTNKIMGFCPARLEFEALDKGGIRVQFIKTHVGHENERDKVFSQHEMNYYKRPPQTVQNEVKHQEKELIRLDSTRIPMHLISNYCQIVDAGSIAGIREIKPLMVGEFTFNNNNNVISFIRTQEVRDGDLIEIEGLDNSGEKTATLHSATVINVNSITTVDLNGDISGLDMSVLSNGLDKEDQDGGLDGLQDLEMPEANLPEPYALDLNKFLTERLEMQEKISEEDPENQERNEEIDPIGYDAEDGVIGFNPLGPSKPLPDPVEASSIIGTPPEAFHLSQDKQLLIDRFKNLIEAVESRDLLWEMKKICLPAMETMKSLLVQNLIEAIPFKDEK</sequence>
<dbReference type="AlphaFoldDB" id="A0A6A4INW6"/>
<dbReference type="SUPFAM" id="SSF57667">
    <property type="entry name" value="beta-beta-alpha zinc fingers"/>
    <property type="match status" value="1"/>
</dbReference>
<proteinExistence type="predicted"/>
<dbReference type="PROSITE" id="PS00028">
    <property type="entry name" value="ZINC_FINGER_C2H2_1"/>
    <property type="match status" value="2"/>
</dbReference>
<dbReference type="SMART" id="SM00355">
    <property type="entry name" value="ZnF_C2H2"/>
    <property type="match status" value="3"/>
</dbReference>
<evidence type="ECO:0000256" key="4">
    <source>
        <dbReference type="ARBA" id="ARBA00022833"/>
    </source>
</evidence>
<reference evidence="5" key="1">
    <citation type="journal article" date="2021" name="Mol. Ecol. Resour.">
        <title>Apolygus lucorum genome provides insights into omnivorousness and mesophyll feeding.</title>
        <authorList>
            <person name="Liu Y."/>
            <person name="Liu H."/>
            <person name="Wang H."/>
            <person name="Huang T."/>
            <person name="Liu B."/>
            <person name="Yang B."/>
            <person name="Yin L."/>
            <person name="Li B."/>
            <person name="Zhang Y."/>
            <person name="Zhang S."/>
            <person name="Jiang F."/>
            <person name="Zhang X."/>
            <person name="Ren Y."/>
            <person name="Wang B."/>
            <person name="Wang S."/>
            <person name="Lu Y."/>
            <person name="Wu K."/>
            <person name="Fan W."/>
            <person name="Wang G."/>
        </authorList>
    </citation>
    <scope>NUCLEOTIDE SEQUENCE</scope>
    <source>
        <strain evidence="5">12Hb</strain>
    </source>
</reference>
<dbReference type="InterPro" id="IPR036236">
    <property type="entry name" value="Znf_C2H2_sf"/>
</dbReference>
<comment type="caution">
    <text evidence="5">The sequence shown here is derived from an EMBL/GenBank/DDBJ whole genome shotgun (WGS) entry which is preliminary data.</text>
</comment>
<keyword evidence="6" id="KW-1185">Reference proteome</keyword>
<keyword evidence="1" id="KW-0479">Metal-binding</keyword>
<dbReference type="GO" id="GO:0008270">
    <property type="term" value="F:zinc ion binding"/>
    <property type="evidence" value="ECO:0007669"/>
    <property type="project" value="UniProtKB-KW"/>
</dbReference>
<dbReference type="InterPro" id="IPR052797">
    <property type="entry name" value="RegFact_GeneExpr_CellDeath"/>
</dbReference>
<dbReference type="Gene3D" id="3.30.160.60">
    <property type="entry name" value="Classic Zinc Finger"/>
    <property type="match status" value="1"/>
</dbReference>
<evidence type="ECO:0000256" key="1">
    <source>
        <dbReference type="ARBA" id="ARBA00022723"/>
    </source>
</evidence>
<evidence type="ECO:0000313" key="5">
    <source>
        <dbReference type="EMBL" id="KAF6199076.1"/>
    </source>
</evidence>
<accession>A0A6A4INW6</accession>
<dbReference type="PROSITE" id="PS50157">
    <property type="entry name" value="ZINC_FINGER_C2H2_2"/>
    <property type="match status" value="1"/>
</dbReference>
<name>A0A6A4INW6_APOLU</name>
<keyword evidence="2" id="KW-0677">Repeat</keyword>
<dbReference type="OrthoDB" id="10018489at2759"/>
<keyword evidence="4" id="KW-0862">Zinc</keyword>
<dbReference type="FunFam" id="3.30.160.60:FF:000100">
    <property type="entry name" value="Zinc finger 45-like"/>
    <property type="match status" value="1"/>
</dbReference>
<evidence type="ECO:0000256" key="3">
    <source>
        <dbReference type="ARBA" id="ARBA00022771"/>
    </source>
</evidence>
<organism evidence="5 6">
    <name type="scientific">Apolygus lucorum</name>
    <name type="common">Small green plant bug</name>
    <name type="synonym">Lygocoris lucorum</name>
    <dbReference type="NCBI Taxonomy" id="248454"/>
    <lineage>
        <taxon>Eukaryota</taxon>
        <taxon>Metazoa</taxon>
        <taxon>Ecdysozoa</taxon>
        <taxon>Arthropoda</taxon>
        <taxon>Hexapoda</taxon>
        <taxon>Insecta</taxon>
        <taxon>Pterygota</taxon>
        <taxon>Neoptera</taxon>
        <taxon>Paraneoptera</taxon>
        <taxon>Hemiptera</taxon>
        <taxon>Heteroptera</taxon>
        <taxon>Panheteroptera</taxon>
        <taxon>Cimicomorpha</taxon>
        <taxon>Miridae</taxon>
        <taxon>Mirini</taxon>
        <taxon>Apolygus</taxon>
    </lineage>
</organism>
<dbReference type="Proteomes" id="UP000466442">
    <property type="component" value="Unassembled WGS sequence"/>
</dbReference>
<gene>
    <name evidence="5" type="ORF">GE061_007101</name>
</gene>
<evidence type="ECO:0000256" key="2">
    <source>
        <dbReference type="ARBA" id="ARBA00022737"/>
    </source>
</evidence>
<dbReference type="InterPro" id="IPR013087">
    <property type="entry name" value="Znf_C2H2_type"/>
</dbReference>
<dbReference type="PANTHER" id="PTHR33936">
    <property type="entry name" value="PROTEIN CBG17840"/>
    <property type="match status" value="1"/>
</dbReference>
<evidence type="ECO:0000313" key="6">
    <source>
        <dbReference type="Proteomes" id="UP000466442"/>
    </source>
</evidence>